<proteinExistence type="predicted"/>
<dbReference type="AlphaFoldDB" id="A0A0E9T8P8"/>
<protein>
    <submittedName>
        <fullName evidence="1">Uncharacterized protein</fullName>
    </submittedName>
</protein>
<accession>A0A0E9T8P8</accession>
<sequence>MPYGLVDGSHQWLNTYPIYV</sequence>
<name>A0A0E9T8P8_ANGAN</name>
<dbReference type="EMBL" id="GBXM01058513">
    <property type="protein sequence ID" value="JAH50064.1"/>
    <property type="molecule type" value="Transcribed_RNA"/>
</dbReference>
<organism evidence="1">
    <name type="scientific">Anguilla anguilla</name>
    <name type="common">European freshwater eel</name>
    <name type="synonym">Muraena anguilla</name>
    <dbReference type="NCBI Taxonomy" id="7936"/>
    <lineage>
        <taxon>Eukaryota</taxon>
        <taxon>Metazoa</taxon>
        <taxon>Chordata</taxon>
        <taxon>Craniata</taxon>
        <taxon>Vertebrata</taxon>
        <taxon>Euteleostomi</taxon>
        <taxon>Actinopterygii</taxon>
        <taxon>Neopterygii</taxon>
        <taxon>Teleostei</taxon>
        <taxon>Anguilliformes</taxon>
        <taxon>Anguillidae</taxon>
        <taxon>Anguilla</taxon>
    </lineage>
</organism>
<evidence type="ECO:0000313" key="1">
    <source>
        <dbReference type="EMBL" id="JAH50064.1"/>
    </source>
</evidence>
<reference evidence="1" key="2">
    <citation type="journal article" date="2015" name="Fish Shellfish Immunol.">
        <title>Early steps in the European eel (Anguilla anguilla)-Vibrio vulnificus interaction in the gills: Role of the RtxA13 toxin.</title>
        <authorList>
            <person name="Callol A."/>
            <person name="Pajuelo D."/>
            <person name="Ebbesson L."/>
            <person name="Teles M."/>
            <person name="MacKenzie S."/>
            <person name="Amaro C."/>
        </authorList>
    </citation>
    <scope>NUCLEOTIDE SEQUENCE</scope>
</reference>
<reference evidence="1" key="1">
    <citation type="submission" date="2014-11" db="EMBL/GenBank/DDBJ databases">
        <authorList>
            <person name="Amaro Gonzalez C."/>
        </authorList>
    </citation>
    <scope>NUCLEOTIDE SEQUENCE</scope>
</reference>